<dbReference type="RefSeq" id="XP_009062069.1">
    <property type="nucleotide sequence ID" value="XM_009063821.1"/>
</dbReference>
<feature type="compositionally biased region" description="Low complexity" evidence="2">
    <location>
        <begin position="613"/>
        <end position="625"/>
    </location>
</feature>
<dbReference type="OrthoDB" id="2134133at2759"/>
<dbReference type="Pfam" id="PF12516">
    <property type="entry name" value="DUF3719"/>
    <property type="match status" value="1"/>
</dbReference>
<evidence type="ECO:0000259" key="3">
    <source>
        <dbReference type="Pfam" id="PF12516"/>
    </source>
</evidence>
<dbReference type="AlphaFoldDB" id="V3ZRZ1"/>
<evidence type="ECO:0000256" key="1">
    <source>
        <dbReference type="ARBA" id="ARBA00008309"/>
    </source>
</evidence>
<evidence type="ECO:0000256" key="2">
    <source>
        <dbReference type="SAM" id="MobiDB-lite"/>
    </source>
</evidence>
<dbReference type="CTD" id="20247956"/>
<evidence type="ECO:0000313" key="5">
    <source>
        <dbReference type="Proteomes" id="UP000030746"/>
    </source>
</evidence>
<feature type="compositionally biased region" description="Polar residues" evidence="2">
    <location>
        <begin position="432"/>
        <end position="445"/>
    </location>
</feature>
<reference evidence="4 5" key="1">
    <citation type="journal article" date="2013" name="Nature">
        <title>Insights into bilaterian evolution from three spiralian genomes.</title>
        <authorList>
            <person name="Simakov O."/>
            <person name="Marletaz F."/>
            <person name="Cho S.J."/>
            <person name="Edsinger-Gonzales E."/>
            <person name="Havlak P."/>
            <person name="Hellsten U."/>
            <person name="Kuo D.H."/>
            <person name="Larsson T."/>
            <person name="Lv J."/>
            <person name="Arendt D."/>
            <person name="Savage R."/>
            <person name="Osoegawa K."/>
            <person name="de Jong P."/>
            <person name="Grimwood J."/>
            <person name="Chapman J.A."/>
            <person name="Shapiro H."/>
            <person name="Aerts A."/>
            <person name="Otillar R.P."/>
            <person name="Terry A.Y."/>
            <person name="Boore J.L."/>
            <person name="Grigoriev I.V."/>
            <person name="Lindberg D.R."/>
            <person name="Seaver E.C."/>
            <person name="Weisblat D.A."/>
            <person name="Putnam N.H."/>
            <person name="Rokhsar D.S."/>
        </authorList>
    </citation>
    <scope>NUCLEOTIDE SEQUENCE [LARGE SCALE GENOMIC DNA]</scope>
</reference>
<feature type="region of interest" description="Disordered" evidence="2">
    <location>
        <begin position="420"/>
        <end position="470"/>
    </location>
</feature>
<dbReference type="OMA" id="EREEDCI"/>
<dbReference type="PANTHER" id="PTHR31997">
    <property type="entry name" value="AGAP003710-PA"/>
    <property type="match status" value="1"/>
</dbReference>
<keyword evidence="5" id="KW-1185">Reference proteome</keyword>
<sequence length="637" mass="71411">MLMQPISWPVARYLELDSVKEPGSVTDYLNNYKDGLESVSLAHLSVPVRFTLPPIICISAQIHDRKGFQSTKSTYDDVTSCKPLLQSVGLHHSFSSSSGRSSPTSSDHTVTPGLSGLHGGWITGNSTERSSLGSSYSLDDIDQQASNTVTKHFENIKSVLFEGENSLPSSANTSQVSRSSQSSTIRECQEWRSQFHHLRSLGSSCLALSKKDEGVELIPRETSPGQHDTPDSEHVLVEGRQILPKHPPTDATAIKDFDDDTHTGFEFLREEIFAQDGVYEEILAIDDERIEDNVEPKLTVLPSRRRVGYPPITPNACITNSVMTRLFDTLWKDVLFWSWPVIQKNYPQFFDDVMQQTLDVNPSSPHQNNPSPANRQSSFTFNPRHSYLSQRANTHAGGSFDSQKSFDGILKISQIPINSREDGSGIVRPGSSIHSRQRPTTTTYRVLSKFGGKGSRLPPLNASERNKEEETPIDALHVRRLTLYTSGESISPPPTTTTYQRNGALPPLHVEKERKNYNRASSAVDNKDGRNYYNNRNYLPFDQRPSTTHAMRTDNLTLFRRSSTPQNQNQFMGGRQLNITGKNLQPSGEYPHIQPDIVEDQEGSIEDGILQTNNWPQGNSSNNNPYRRRAHRHVIQT</sequence>
<gene>
    <name evidence="4" type="ORF">LOTGIDRAFT_229276</name>
</gene>
<feature type="domain" description="DUF3719" evidence="3">
    <location>
        <begin position="186"/>
        <end position="223"/>
    </location>
</feature>
<dbReference type="PANTHER" id="PTHR31997:SF1">
    <property type="entry name" value="AGAP003710-PA"/>
    <property type="match status" value="1"/>
</dbReference>
<protein>
    <recommendedName>
        <fullName evidence="3">DUF3719 domain-containing protein</fullName>
    </recommendedName>
</protein>
<feature type="compositionally biased region" description="Low complexity" evidence="2">
    <location>
        <begin position="93"/>
        <end position="106"/>
    </location>
</feature>
<dbReference type="InterPro" id="IPR022194">
    <property type="entry name" value="DUF3719"/>
</dbReference>
<dbReference type="STRING" id="225164.V3ZRZ1"/>
<dbReference type="KEGG" id="lgi:LOTGIDRAFT_229276"/>
<proteinExistence type="inferred from homology"/>
<dbReference type="EMBL" id="KB202953">
    <property type="protein sequence ID" value="ESO87117.1"/>
    <property type="molecule type" value="Genomic_DNA"/>
</dbReference>
<feature type="region of interest" description="Disordered" evidence="2">
    <location>
        <begin position="610"/>
        <end position="637"/>
    </location>
</feature>
<organism evidence="4 5">
    <name type="scientific">Lottia gigantea</name>
    <name type="common">Giant owl limpet</name>
    <dbReference type="NCBI Taxonomy" id="225164"/>
    <lineage>
        <taxon>Eukaryota</taxon>
        <taxon>Metazoa</taxon>
        <taxon>Spiralia</taxon>
        <taxon>Lophotrochozoa</taxon>
        <taxon>Mollusca</taxon>
        <taxon>Gastropoda</taxon>
        <taxon>Patellogastropoda</taxon>
        <taxon>Lottioidea</taxon>
        <taxon>Lottiidae</taxon>
        <taxon>Lottia</taxon>
    </lineage>
</organism>
<dbReference type="GeneID" id="20247956"/>
<dbReference type="Proteomes" id="UP000030746">
    <property type="component" value="Unassembled WGS sequence"/>
</dbReference>
<feature type="compositionally biased region" description="Basic residues" evidence="2">
    <location>
        <begin position="626"/>
        <end position="637"/>
    </location>
</feature>
<accession>V3ZRZ1</accession>
<comment type="similarity">
    <text evidence="1">Belongs to the FAM149 family.</text>
</comment>
<feature type="compositionally biased region" description="Low complexity" evidence="2">
    <location>
        <begin position="361"/>
        <end position="374"/>
    </location>
</feature>
<dbReference type="InterPro" id="IPR039630">
    <property type="entry name" value="FAM149"/>
</dbReference>
<name>V3ZRZ1_LOTGI</name>
<feature type="region of interest" description="Disordered" evidence="2">
    <location>
        <begin position="92"/>
        <end position="120"/>
    </location>
</feature>
<dbReference type="HOGENOM" id="CLU_429790_0_0_1"/>
<feature type="region of interest" description="Disordered" evidence="2">
    <location>
        <begin position="358"/>
        <end position="381"/>
    </location>
</feature>
<evidence type="ECO:0000313" key="4">
    <source>
        <dbReference type="EMBL" id="ESO87117.1"/>
    </source>
</evidence>